<keyword evidence="3" id="KW-0326">Glycosidase</keyword>
<keyword evidence="2 3" id="KW-0081">Bacteriolytic enzyme</keyword>
<dbReference type="GO" id="GO:0016998">
    <property type="term" value="P:cell wall macromolecule catabolic process"/>
    <property type="evidence" value="ECO:0007669"/>
    <property type="project" value="InterPro"/>
</dbReference>
<dbReference type="GO" id="GO:0042742">
    <property type="term" value="P:defense response to bacterium"/>
    <property type="evidence" value="ECO:0007669"/>
    <property type="project" value="UniProtKB-KW"/>
</dbReference>
<dbReference type="InterPro" id="IPR002196">
    <property type="entry name" value="Glyco_hydro_24"/>
</dbReference>
<organism evidence="4 5">
    <name type="scientific">Trinickia violacea</name>
    <dbReference type="NCBI Taxonomy" id="2571746"/>
    <lineage>
        <taxon>Bacteria</taxon>
        <taxon>Pseudomonadati</taxon>
        <taxon>Pseudomonadota</taxon>
        <taxon>Betaproteobacteria</taxon>
        <taxon>Burkholderiales</taxon>
        <taxon>Burkholderiaceae</taxon>
        <taxon>Trinickia</taxon>
    </lineage>
</organism>
<dbReference type="Gene3D" id="1.10.530.40">
    <property type="match status" value="1"/>
</dbReference>
<dbReference type="OrthoDB" id="9005733at2"/>
<dbReference type="GO" id="GO:0031640">
    <property type="term" value="P:killing of cells of another organism"/>
    <property type="evidence" value="ECO:0007669"/>
    <property type="project" value="UniProtKB-KW"/>
</dbReference>
<evidence type="ECO:0000313" key="4">
    <source>
        <dbReference type="EMBL" id="QCP55021.1"/>
    </source>
</evidence>
<proteinExistence type="inferred from homology"/>
<protein>
    <recommendedName>
        <fullName evidence="3">Lysozyme</fullName>
        <ecNumber evidence="3">3.2.1.17</ecNumber>
    </recommendedName>
</protein>
<evidence type="ECO:0000256" key="3">
    <source>
        <dbReference type="RuleBase" id="RU003788"/>
    </source>
</evidence>
<keyword evidence="1 3" id="KW-0929">Antimicrobial</keyword>
<dbReference type="InterPro" id="IPR023347">
    <property type="entry name" value="Lysozyme_dom_sf"/>
</dbReference>
<evidence type="ECO:0000256" key="1">
    <source>
        <dbReference type="ARBA" id="ARBA00022529"/>
    </source>
</evidence>
<keyword evidence="5" id="KW-1185">Reference proteome</keyword>
<dbReference type="EMBL" id="CP040078">
    <property type="protein sequence ID" value="QCP55021.1"/>
    <property type="molecule type" value="Genomic_DNA"/>
</dbReference>
<comment type="catalytic activity">
    <reaction evidence="3">
        <text>Hydrolysis of (1-&gt;4)-beta-linkages between N-acetylmuramic acid and N-acetyl-D-glucosamine residues in a peptidoglycan and between N-acetyl-D-glucosamine residues in chitodextrins.</text>
        <dbReference type="EC" id="3.2.1.17"/>
    </reaction>
</comment>
<dbReference type="InterPro" id="IPR023346">
    <property type="entry name" value="Lysozyme-like_dom_sf"/>
</dbReference>
<dbReference type="EC" id="3.2.1.17" evidence="3"/>
<dbReference type="PANTHER" id="PTHR38107:SF3">
    <property type="entry name" value="LYSOZYME RRRD-RELATED"/>
    <property type="match status" value="1"/>
</dbReference>
<comment type="similarity">
    <text evidence="3">Belongs to the glycosyl hydrolase 24 family.</text>
</comment>
<dbReference type="AlphaFoldDB" id="A0A4P8J220"/>
<reference evidence="4 5" key="1">
    <citation type="submission" date="2019-05" db="EMBL/GenBank/DDBJ databases">
        <title>Burkholderia sp. DHOD12, isolated from subtropical forest soil.</title>
        <authorList>
            <person name="Gao Z.-H."/>
            <person name="Qiu L.-H."/>
        </authorList>
    </citation>
    <scope>NUCLEOTIDE SEQUENCE [LARGE SCALE GENOMIC DNA]</scope>
    <source>
        <strain evidence="4 5">DHOD12</strain>
    </source>
</reference>
<dbReference type="SUPFAM" id="SSF53955">
    <property type="entry name" value="Lysozyme-like"/>
    <property type="match status" value="1"/>
</dbReference>
<dbReference type="KEGG" id="tvl:FAZ95_36130"/>
<dbReference type="PANTHER" id="PTHR38107">
    <property type="match status" value="1"/>
</dbReference>
<evidence type="ECO:0000313" key="5">
    <source>
        <dbReference type="Proteomes" id="UP000298656"/>
    </source>
</evidence>
<dbReference type="InterPro" id="IPR051018">
    <property type="entry name" value="Bacteriophage_GH24"/>
</dbReference>
<dbReference type="GO" id="GO:0003796">
    <property type="term" value="F:lysozyme activity"/>
    <property type="evidence" value="ECO:0007669"/>
    <property type="project" value="UniProtKB-EC"/>
</dbReference>
<dbReference type="Pfam" id="PF00959">
    <property type="entry name" value="Phage_lysozyme"/>
    <property type="match status" value="1"/>
</dbReference>
<dbReference type="GO" id="GO:0009253">
    <property type="term" value="P:peptidoglycan catabolic process"/>
    <property type="evidence" value="ECO:0007669"/>
    <property type="project" value="InterPro"/>
</dbReference>
<evidence type="ECO:0000256" key="2">
    <source>
        <dbReference type="ARBA" id="ARBA00022638"/>
    </source>
</evidence>
<gene>
    <name evidence="4" type="ORF">FAZ95_36130</name>
</gene>
<keyword evidence="3" id="KW-0378">Hydrolase</keyword>
<accession>A0A4P8J220</accession>
<name>A0A4P8J220_9BURK</name>
<dbReference type="Proteomes" id="UP000298656">
    <property type="component" value="Chromosome 2"/>
</dbReference>
<sequence>MSTEGQRALQHNEGLRRVYYNDSANNCTFGIGTLAHMGPCTARELGQPVPDPVIQARLGAGVRRAEQIVRDAVPDHTLTQAQFDAAVSFAYNMPGGARAALNPANRGDMVAVARNINAYVYVHAHDARGHPVGPPRRSDGLVDRRRREAAPFLVPPQPALGAAP</sequence>